<reference evidence="14" key="3">
    <citation type="submission" date="2025-09" db="UniProtKB">
        <authorList>
            <consortium name="Ensembl"/>
        </authorList>
    </citation>
    <scope>IDENTIFICATION</scope>
    <source>
        <strain evidence="14">Brown Norway</strain>
    </source>
</reference>
<sequence length="519" mass="59207">MPQKWISALLLLQINFCFRSGNCGKVLVWPMEYSHWMNLKIILDELVQRGHEVTVLRPSSSIFLDPKKASGLIYETFPTNSNNDEVEKFFTQWVNMWTYDVPKYTCLRYYPSLNKMFGKFSDLWLKLCREVVSNKHLMAKLKESQFDVVLSDAVGPCGELIAEILQLPFVYSLRFGNGYGIEKYSAGQLFPPSYVPIILSGLSGQMTFMERVENMLCLLYFDFWFESFPAKNWDPFFSEILGRPTTMVDTMKKAEMCLIRSYWDLEFPRPSLPNIEFVGGLHCQPAKPLPKEMEDFAQSSGEHGVVVFSLGSMIRNITQERANTIASALAQIPQKVKWQPSGNQLSKPDNLGPNTRVFKWMPQNGLLGHPKTKAFVTHGGANGIYESIHHGIPMVGIPLFAEQHDNIAHMVAKGAAVSLDFHTMSSSDLLNALKAVINNPSYKENPLDRAVFWIEFVMRHKGDLRPLGHNLAWYQYHSLDVIGFLLACVVAIFFLTVKCCLFLYLIFCKGMLMDGWRDR</sequence>
<keyword evidence="8 13" id="KW-1133">Transmembrane helix</keyword>
<evidence type="ECO:0000256" key="1">
    <source>
        <dbReference type="ARBA" id="ARBA00004389"/>
    </source>
</evidence>
<dbReference type="VEuPathDB" id="HostDB:ENSRNOG00000065137"/>
<gene>
    <name evidence="16" type="primary">ENSRNOG00000065137</name>
</gene>
<dbReference type="PANTHER" id="PTHR48043:SF64">
    <property type="entry name" value="UDP-GLUCURONOSYLTRANSFERASE 2B15"/>
    <property type="match status" value="1"/>
</dbReference>
<dbReference type="InterPro" id="IPR002213">
    <property type="entry name" value="UDP_glucos_trans"/>
</dbReference>
<reference evidence="14" key="2">
    <citation type="submission" date="2025-08" db="UniProtKB">
        <authorList>
            <consortium name="Ensembl"/>
        </authorList>
    </citation>
    <scope>IDENTIFICATION</scope>
    <source>
        <strain evidence="14">Brown Norway</strain>
    </source>
</reference>
<comment type="subcellular location">
    <subcellularLocation>
        <location evidence="1">Endoplasmic reticulum membrane</location>
        <topology evidence="1">Single-pass membrane protein</topology>
    </subcellularLocation>
    <subcellularLocation>
        <location evidence="13">Membrane</location>
        <topology evidence="13">Single-pass membrane protein</topology>
    </subcellularLocation>
</comment>
<dbReference type="AGR" id="RGD:150341261"/>
<evidence type="ECO:0000313" key="16">
    <source>
        <dbReference type="RGD" id="150341261"/>
    </source>
</evidence>
<dbReference type="GeneTree" id="ENSGT00940000153212"/>
<comment type="catalytic activity">
    <reaction evidence="11">
        <text>glucuronate acceptor + UDP-alpha-D-glucuronate = acceptor beta-D-glucuronoside + UDP + H(+)</text>
        <dbReference type="Rhea" id="RHEA:21032"/>
        <dbReference type="ChEBI" id="CHEBI:15378"/>
        <dbReference type="ChEBI" id="CHEBI:58052"/>
        <dbReference type="ChEBI" id="CHEBI:58223"/>
        <dbReference type="ChEBI" id="CHEBI:132367"/>
        <dbReference type="ChEBI" id="CHEBI:132368"/>
        <dbReference type="EC" id="2.4.1.17"/>
    </reaction>
    <physiologicalReaction direction="left-to-right" evidence="11">
        <dbReference type="Rhea" id="RHEA:21033"/>
    </physiologicalReaction>
</comment>
<dbReference type="FunFam" id="3.40.50.2000:FF:000001">
    <property type="entry name" value="UDP-glucuronosyltransferase"/>
    <property type="match status" value="1"/>
</dbReference>
<evidence type="ECO:0000256" key="2">
    <source>
        <dbReference type="ARBA" id="ARBA00009995"/>
    </source>
</evidence>
<evidence type="ECO:0000256" key="8">
    <source>
        <dbReference type="ARBA" id="ARBA00022989"/>
    </source>
</evidence>
<keyword evidence="10" id="KW-0325">Glycoprotein</keyword>
<dbReference type="Ensembl" id="ENSRNOT00000092201.3">
    <property type="protein sequence ID" value="ENSRNOP00000074037.2"/>
    <property type="gene ID" value="ENSRNOG00000065137.2"/>
</dbReference>
<proteinExistence type="inferred from homology"/>
<evidence type="ECO:0000256" key="10">
    <source>
        <dbReference type="ARBA" id="ARBA00023180"/>
    </source>
</evidence>
<dbReference type="GO" id="GO:0005789">
    <property type="term" value="C:endoplasmic reticulum membrane"/>
    <property type="evidence" value="ECO:0007669"/>
    <property type="project" value="UniProtKB-SubCell"/>
</dbReference>
<dbReference type="Pfam" id="PF00201">
    <property type="entry name" value="UDPGT"/>
    <property type="match status" value="1"/>
</dbReference>
<dbReference type="InterPro" id="IPR050271">
    <property type="entry name" value="UDP-glycosyltransferase"/>
</dbReference>
<reference evidence="14" key="1">
    <citation type="submission" date="2024-01" db="EMBL/GenBank/DDBJ databases">
        <title>GRCr8: a new rat reference genome assembly contstructed from accurate long reads and long range scaffolding.</title>
        <authorList>
            <person name="Doris P.A."/>
            <person name="Kalbfleisch T."/>
            <person name="Li K."/>
            <person name="Howe K."/>
            <person name="Wood J."/>
        </authorList>
    </citation>
    <scope>NUCLEOTIDE SEQUENCE [LARGE SCALE GENOMIC DNA]</scope>
    <source>
        <strain evidence="14">Brown Norway</strain>
    </source>
</reference>
<dbReference type="InterPro" id="IPR035595">
    <property type="entry name" value="UDP_glycos_trans_CS"/>
</dbReference>
<dbReference type="OMA" id="RDSFWNH"/>
<protein>
    <recommendedName>
        <fullName evidence="13">UDP-glucuronosyltransferase</fullName>
        <ecNumber evidence="13">2.4.1.17</ecNumber>
    </recommendedName>
</protein>
<evidence type="ECO:0000256" key="12">
    <source>
        <dbReference type="RuleBase" id="RU003718"/>
    </source>
</evidence>
<dbReference type="FunFam" id="3.40.50.2000:FF:000081">
    <property type="entry name" value="UDP-glucuronosyltransferase 2A2"/>
    <property type="match status" value="1"/>
</dbReference>
<accession>A0A0G2K727</accession>
<dbReference type="Bgee" id="ENSRNOG00000001980">
    <property type="expression patterns" value="Expressed in liver and 11 other cell types or tissues"/>
</dbReference>
<dbReference type="PANTHER" id="PTHR48043">
    <property type="entry name" value="EG:EG0003.4 PROTEIN-RELATED"/>
    <property type="match status" value="1"/>
</dbReference>
<evidence type="ECO:0000256" key="7">
    <source>
        <dbReference type="ARBA" id="ARBA00022824"/>
    </source>
</evidence>
<keyword evidence="4 12" id="KW-0808">Transferase</keyword>
<keyword evidence="6 13" id="KW-0732">Signal</keyword>
<evidence type="ECO:0000256" key="4">
    <source>
        <dbReference type="ARBA" id="ARBA00022679"/>
    </source>
</evidence>
<evidence type="ECO:0000256" key="13">
    <source>
        <dbReference type="RuleBase" id="RU362059"/>
    </source>
</evidence>
<keyword evidence="7" id="KW-0256">Endoplasmic reticulum</keyword>
<dbReference type="SUPFAM" id="SSF53756">
    <property type="entry name" value="UDP-Glycosyltransferase/glycogen phosphorylase"/>
    <property type="match status" value="1"/>
</dbReference>
<evidence type="ECO:0000256" key="6">
    <source>
        <dbReference type="ARBA" id="ARBA00022729"/>
    </source>
</evidence>
<evidence type="ECO:0000256" key="3">
    <source>
        <dbReference type="ARBA" id="ARBA00022676"/>
    </source>
</evidence>
<dbReference type="PROSITE" id="PS00375">
    <property type="entry name" value="UDPGT"/>
    <property type="match status" value="1"/>
</dbReference>
<feature type="signal peptide" evidence="13">
    <location>
        <begin position="1"/>
        <end position="23"/>
    </location>
</feature>
<comment type="similarity">
    <text evidence="2 12">Belongs to the UDP-glycosyltransferase family.</text>
</comment>
<evidence type="ECO:0000256" key="9">
    <source>
        <dbReference type="ARBA" id="ARBA00023136"/>
    </source>
</evidence>
<evidence type="ECO:0000313" key="15">
    <source>
        <dbReference type="Proteomes" id="UP000002494"/>
    </source>
</evidence>
<name>A0A0G2K727_RAT</name>
<keyword evidence="15" id="KW-1185">Reference proteome</keyword>
<dbReference type="Proteomes" id="UP000002494">
    <property type="component" value="Chromosome 14"/>
</dbReference>
<dbReference type="GO" id="GO:0015020">
    <property type="term" value="F:glucuronosyltransferase activity"/>
    <property type="evidence" value="ECO:0007669"/>
    <property type="project" value="UniProtKB-EC"/>
</dbReference>
<organism evidence="14 15">
    <name type="scientific">Rattus norvegicus</name>
    <name type="common">Rat</name>
    <dbReference type="NCBI Taxonomy" id="10116"/>
    <lineage>
        <taxon>Eukaryota</taxon>
        <taxon>Metazoa</taxon>
        <taxon>Chordata</taxon>
        <taxon>Craniata</taxon>
        <taxon>Vertebrata</taxon>
        <taxon>Euteleostomi</taxon>
        <taxon>Mammalia</taxon>
        <taxon>Eutheria</taxon>
        <taxon>Euarchontoglires</taxon>
        <taxon>Glires</taxon>
        <taxon>Rodentia</taxon>
        <taxon>Myomorpha</taxon>
        <taxon>Muroidea</taxon>
        <taxon>Muridae</taxon>
        <taxon>Murinae</taxon>
        <taxon>Rattus</taxon>
    </lineage>
</organism>
<evidence type="ECO:0000313" key="14">
    <source>
        <dbReference type="Ensembl" id="ENSRNOP00000074037.2"/>
    </source>
</evidence>
<dbReference type="ExpressionAtlas" id="A0A0G2K727">
    <property type="expression patterns" value="baseline and differential"/>
</dbReference>
<dbReference type="EC" id="2.4.1.17" evidence="13"/>
<dbReference type="CDD" id="cd03784">
    <property type="entry name" value="GT1_Gtf-like"/>
    <property type="match status" value="1"/>
</dbReference>
<feature type="transmembrane region" description="Helical" evidence="13">
    <location>
        <begin position="481"/>
        <end position="507"/>
    </location>
</feature>
<evidence type="ECO:0000256" key="11">
    <source>
        <dbReference type="ARBA" id="ARBA00049912"/>
    </source>
</evidence>
<keyword evidence="3 12" id="KW-0328">Glycosyltransferase</keyword>
<evidence type="ECO:0000256" key="5">
    <source>
        <dbReference type="ARBA" id="ARBA00022692"/>
    </source>
</evidence>
<dbReference type="AlphaFoldDB" id="A0A0G2K727"/>
<keyword evidence="9 13" id="KW-0472">Membrane</keyword>
<feature type="chain" id="PRO_5035336926" description="UDP-glucuronosyltransferase" evidence="13">
    <location>
        <begin position="24"/>
        <end position="519"/>
    </location>
</feature>
<dbReference type="RGD" id="150341261">
    <property type="gene designation" value="ENSRNOG00000065137"/>
</dbReference>
<dbReference type="Gene3D" id="3.40.50.2000">
    <property type="entry name" value="Glycogen Phosphorylase B"/>
    <property type="match status" value="2"/>
</dbReference>
<keyword evidence="5 13" id="KW-0812">Transmembrane</keyword>